<gene>
    <name evidence="1" type="ORF">HELGO_WM11487</name>
</gene>
<evidence type="ECO:0000313" key="1">
    <source>
        <dbReference type="EMBL" id="CAA6799312.1"/>
    </source>
</evidence>
<reference evidence="1" key="1">
    <citation type="submission" date="2020-01" db="EMBL/GenBank/DDBJ databases">
        <authorList>
            <person name="Meier V. D."/>
            <person name="Meier V D."/>
        </authorList>
    </citation>
    <scope>NUCLEOTIDE SEQUENCE</scope>
    <source>
        <strain evidence="1">HLG_WM_MAG_06</strain>
    </source>
</reference>
<accession>A0A6S6S1V5</accession>
<dbReference type="Pfam" id="PF09932">
    <property type="entry name" value="DUF2164"/>
    <property type="match status" value="1"/>
</dbReference>
<protein>
    <recommendedName>
        <fullName evidence="2">DUF2164 domain-containing protein</fullName>
    </recommendedName>
</protein>
<name>A0A6S6S1V5_9BACT</name>
<organism evidence="1">
    <name type="scientific">uncultured Sulfurovum sp</name>
    <dbReference type="NCBI Taxonomy" id="269237"/>
    <lineage>
        <taxon>Bacteria</taxon>
        <taxon>Pseudomonadati</taxon>
        <taxon>Campylobacterota</taxon>
        <taxon>Epsilonproteobacteria</taxon>
        <taxon>Campylobacterales</taxon>
        <taxon>Sulfurovaceae</taxon>
        <taxon>Sulfurovum</taxon>
        <taxon>environmental samples</taxon>
    </lineage>
</organism>
<dbReference type="EMBL" id="CACVAP010000017">
    <property type="protein sequence ID" value="CAA6799312.1"/>
    <property type="molecule type" value="Genomic_DNA"/>
</dbReference>
<dbReference type="InterPro" id="IPR018680">
    <property type="entry name" value="DUF2164"/>
</dbReference>
<proteinExistence type="predicted"/>
<evidence type="ECO:0008006" key="2">
    <source>
        <dbReference type="Google" id="ProtNLM"/>
    </source>
</evidence>
<dbReference type="AlphaFoldDB" id="A0A6S6S1V5"/>
<sequence length="85" mass="10078">MSQIEFTKDEKERLVQKLKHYFTNELDQDIGQFDAEFLLEFFSKEIGVYHYNKGLQDAQDIFKSRVDSMTDAIYELELPTEFSGK</sequence>